<evidence type="ECO:0000256" key="1">
    <source>
        <dbReference type="ARBA" id="ARBA00004141"/>
    </source>
</evidence>
<sequence>MAASDLTAPMGDANPTAPSSDDVPQSQVIRNIATNHNRLYLSHLLSTLSSRIFEFGSTLYLAHAFPGTLLPLSVYALCRGLAAVILSPSVGRYIDTSPSRLIVVRQSIVYARVAVVLSCVGFWCFSSGWDLWPWQSYALLAALSMAACVEKLCSVMNLVSVEKDWVVVIAGGDEGLLREMNAAMRRIDLGCKLLGPFLISVVDGYSTTVAVIANLATAVVSLPIEWYAIKWVYDSTPALQHPKVISATFTPSGTECHATATSTTSSWKHSLHQQTTLLHTYFSHRAFRPSLAGALLYFTVLSFSGQMVTFLLAVGFSSLTIACLRTLSVVFEVSATWLAPAAMRRVGAVRAGIWFLSWQGACLAVGVVGFLLLGRDGLGGGRTSGSSIAAALSLVAGTILSRVGLWGFDLSTQLIVQEEVEAQHRGSFSAVEASMQNGFELCSFAATVVWNKPEQFRWPVLASCANVYVAGVLYAWFVRDRRGHLVHFCEGMGMKRGHGLYEDEEEEVVLELLGRETQR</sequence>
<evidence type="ECO:0000256" key="2">
    <source>
        <dbReference type="ARBA" id="ARBA00006279"/>
    </source>
</evidence>
<protein>
    <recommendedName>
        <fullName evidence="7">Solute carrier family 40 member</fullName>
    </recommendedName>
</protein>
<dbReference type="GO" id="GO:0016020">
    <property type="term" value="C:membrane"/>
    <property type="evidence" value="ECO:0007669"/>
    <property type="project" value="UniProtKB-SubCell"/>
</dbReference>
<name>A0A0N1HEL3_9EURO</name>
<dbReference type="PANTHER" id="PTHR11660">
    <property type="entry name" value="SOLUTE CARRIER FAMILY 40 MEMBER"/>
    <property type="match status" value="1"/>
</dbReference>
<dbReference type="AlphaFoldDB" id="A0A0N1HEL3"/>
<dbReference type="InterPro" id="IPR036259">
    <property type="entry name" value="MFS_trans_sf"/>
</dbReference>
<evidence type="ECO:0000256" key="3">
    <source>
        <dbReference type="ARBA" id="ARBA00022448"/>
    </source>
</evidence>
<evidence type="ECO:0000256" key="6">
    <source>
        <dbReference type="ARBA" id="ARBA00023136"/>
    </source>
</evidence>
<feature type="transmembrane region" description="Helical" evidence="7">
    <location>
        <begin position="385"/>
        <end position="408"/>
    </location>
</feature>
<dbReference type="InterPro" id="IPR009716">
    <property type="entry name" value="Ferroportin-1"/>
</dbReference>
<dbReference type="GO" id="GO:0005381">
    <property type="term" value="F:iron ion transmembrane transporter activity"/>
    <property type="evidence" value="ECO:0007669"/>
    <property type="project" value="UniProtKB-UniRule"/>
</dbReference>
<dbReference type="Proteomes" id="UP000038010">
    <property type="component" value="Unassembled WGS sequence"/>
</dbReference>
<keyword evidence="7" id="KW-0406">Ion transport</keyword>
<comment type="similarity">
    <text evidence="2 7">Belongs to the ferroportin (FP) (TC 2.A.100) family. SLC40A subfamily.</text>
</comment>
<dbReference type="OrthoDB" id="648861at2759"/>
<dbReference type="GeneID" id="28739315"/>
<comment type="caution">
    <text evidence="9">The sequence shown here is derived from an EMBL/GenBank/DDBJ whole genome shotgun (WGS) entry which is preliminary data.</text>
</comment>
<keyword evidence="4 7" id="KW-0812">Transmembrane</keyword>
<dbReference type="VEuPathDB" id="FungiDB:AB675_7094"/>
<keyword evidence="6 7" id="KW-0472">Membrane</keyword>
<evidence type="ECO:0000256" key="4">
    <source>
        <dbReference type="ARBA" id="ARBA00022692"/>
    </source>
</evidence>
<evidence type="ECO:0000256" key="8">
    <source>
        <dbReference type="SAM" id="MobiDB-lite"/>
    </source>
</evidence>
<keyword evidence="10" id="KW-1185">Reference proteome</keyword>
<accession>A0A0N1HEL3</accession>
<dbReference type="Pfam" id="PF06963">
    <property type="entry name" value="FPN1"/>
    <property type="match status" value="1"/>
</dbReference>
<organism evidence="9 10">
    <name type="scientific">Cyphellophora attinorum</name>
    <dbReference type="NCBI Taxonomy" id="1664694"/>
    <lineage>
        <taxon>Eukaryota</taxon>
        <taxon>Fungi</taxon>
        <taxon>Dikarya</taxon>
        <taxon>Ascomycota</taxon>
        <taxon>Pezizomycotina</taxon>
        <taxon>Eurotiomycetes</taxon>
        <taxon>Chaetothyriomycetidae</taxon>
        <taxon>Chaetothyriales</taxon>
        <taxon>Cyphellophoraceae</taxon>
        <taxon>Cyphellophora</taxon>
    </lineage>
</organism>
<dbReference type="STRING" id="1664694.A0A0N1HEL3"/>
<proteinExistence type="inferred from homology"/>
<evidence type="ECO:0000313" key="9">
    <source>
        <dbReference type="EMBL" id="KPI43466.1"/>
    </source>
</evidence>
<dbReference type="SUPFAM" id="SSF103473">
    <property type="entry name" value="MFS general substrate transporter"/>
    <property type="match status" value="1"/>
</dbReference>
<evidence type="ECO:0000256" key="7">
    <source>
        <dbReference type="RuleBase" id="RU365065"/>
    </source>
</evidence>
<evidence type="ECO:0000256" key="5">
    <source>
        <dbReference type="ARBA" id="ARBA00022989"/>
    </source>
</evidence>
<keyword evidence="3 7" id="KW-0813">Transport</keyword>
<comment type="subcellular location">
    <subcellularLocation>
        <location evidence="1 7">Membrane</location>
        <topology evidence="1 7">Multi-pass membrane protein</topology>
    </subcellularLocation>
</comment>
<comment type="function">
    <text evidence="7">May be involved in iron transport and iron homeostasis.</text>
</comment>
<feature type="transmembrane region" description="Helical" evidence="7">
    <location>
        <begin position="351"/>
        <end position="373"/>
    </location>
</feature>
<dbReference type="PANTHER" id="PTHR11660:SF57">
    <property type="entry name" value="SOLUTE CARRIER FAMILY 40 MEMBER"/>
    <property type="match status" value="1"/>
</dbReference>
<gene>
    <name evidence="9" type="ORF">AB675_7094</name>
</gene>
<evidence type="ECO:0000313" key="10">
    <source>
        <dbReference type="Proteomes" id="UP000038010"/>
    </source>
</evidence>
<comment type="caution">
    <text evidence="7">Lacks conserved residue(s) required for the propagation of feature annotation.</text>
</comment>
<dbReference type="RefSeq" id="XP_018003429.1">
    <property type="nucleotide sequence ID" value="XM_018147435.1"/>
</dbReference>
<dbReference type="EMBL" id="LFJN01000005">
    <property type="protein sequence ID" value="KPI43466.1"/>
    <property type="molecule type" value="Genomic_DNA"/>
</dbReference>
<feature type="region of interest" description="Disordered" evidence="8">
    <location>
        <begin position="1"/>
        <end position="24"/>
    </location>
</feature>
<reference evidence="9 10" key="1">
    <citation type="submission" date="2015-06" db="EMBL/GenBank/DDBJ databases">
        <title>Draft genome of the ant-associated black yeast Phialophora attae CBS 131958.</title>
        <authorList>
            <person name="Moreno L.F."/>
            <person name="Stielow B.J."/>
            <person name="de Hoog S."/>
            <person name="Vicente V.A."/>
            <person name="Weiss V.A."/>
            <person name="de Vries M."/>
            <person name="Cruz L.M."/>
            <person name="Souza E.M."/>
        </authorList>
    </citation>
    <scope>NUCLEOTIDE SEQUENCE [LARGE SCALE GENOMIC DNA]</scope>
    <source>
        <strain evidence="9 10">CBS 131958</strain>
    </source>
</reference>
<feature type="transmembrane region" description="Helical" evidence="7">
    <location>
        <begin position="458"/>
        <end position="477"/>
    </location>
</feature>
<keyword evidence="5 7" id="KW-1133">Transmembrane helix</keyword>